<keyword evidence="1" id="KW-0472">Membrane</keyword>
<protein>
    <submittedName>
        <fullName evidence="2">Uncharacterized protein</fullName>
    </submittedName>
</protein>
<keyword evidence="1" id="KW-0812">Transmembrane</keyword>
<organism evidence="2 3">
    <name type="scientific">Collybia nuda</name>
    <dbReference type="NCBI Taxonomy" id="64659"/>
    <lineage>
        <taxon>Eukaryota</taxon>
        <taxon>Fungi</taxon>
        <taxon>Dikarya</taxon>
        <taxon>Basidiomycota</taxon>
        <taxon>Agaricomycotina</taxon>
        <taxon>Agaricomycetes</taxon>
        <taxon>Agaricomycetidae</taxon>
        <taxon>Agaricales</taxon>
        <taxon>Tricholomatineae</taxon>
        <taxon>Clitocybaceae</taxon>
        <taxon>Collybia</taxon>
    </lineage>
</organism>
<keyword evidence="3" id="KW-1185">Reference proteome</keyword>
<evidence type="ECO:0000313" key="3">
    <source>
        <dbReference type="Proteomes" id="UP000807353"/>
    </source>
</evidence>
<sequence length="457" mass="51512">MVIRRNVPLALVLVVLVVTLCLLFYGHITTRIVSQGATDSCQVQTDIVASHTAKKPWESSNVVVGPRKQRYEDNLRNDTYYVTAWVDSGFSNQFIGSVNMIYLGTVSDRVPIISPFTPGYHVSRSAGPLPFGDVFNMSEFRRTLRTPILEWSEIKALAPRLSTQRPAVVEQLGCWSTRSRNQQNPTRPENLMNHLGLDVSYTRVPHWTRYNQGDLSDPHVALLPLAELIFPVDPNDKPGSDPIMAASPLGAKLGPDTRMACLDNLYFATVGTKSFEWEKPWSPVWRKIGRHLQFSDRVLRLTKGYLRRAFSVSSTDQLPPFISVHVRRGDFAKTCPDVTFGCLPPLAAYARHVKEVQKAIFFKHNIKVSEVLVASDELDPAFWNQVKAEGWKYIDHGAEQTFDEYGEWHGPIVDIVAQSFGIGFVGTKRSTVSLLSARRVQDWNQGVARMVDWNERG</sequence>
<dbReference type="Gene3D" id="3.40.50.11350">
    <property type="match status" value="1"/>
</dbReference>
<keyword evidence="1" id="KW-1133">Transmembrane helix</keyword>
<comment type="caution">
    <text evidence="2">The sequence shown here is derived from an EMBL/GenBank/DDBJ whole genome shotgun (WGS) entry which is preliminary data.</text>
</comment>
<gene>
    <name evidence="2" type="ORF">BDZ94DRAFT_1194593</name>
</gene>
<accession>A0A9P5Y6Y8</accession>
<dbReference type="AlphaFoldDB" id="A0A9P5Y6Y8"/>
<dbReference type="OrthoDB" id="423313at2759"/>
<dbReference type="CDD" id="cd11296">
    <property type="entry name" value="O-FucT_like"/>
    <property type="match status" value="1"/>
</dbReference>
<proteinExistence type="predicted"/>
<reference evidence="2" key="1">
    <citation type="submission" date="2020-11" db="EMBL/GenBank/DDBJ databases">
        <authorList>
            <consortium name="DOE Joint Genome Institute"/>
            <person name="Ahrendt S."/>
            <person name="Riley R."/>
            <person name="Andreopoulos W."/>
            <person name="Labutti K."/>
            <person name="Pangilinan J."/>
            <person name="Ruiz-Duenas F.J."/>
            <person name="Barrasa J.M."/>
            <person name="Sanchez-Garcia M."/>
            <person name="Camarero S."/>
            <person name="Miyauchi S."/>
            <person name="Serrano A."/>
            <person name="Linde D."/>
            <person name="Babiker R."/>
            <person name="Drula E."/>
            <person name="Ayuso-Fernandez I."/>
            <person name="Pacheco R."/>
            <person name="Padilla G."/>
            <person name="Ferreira P."/>
            <person name="Barriuso J."/>
            <person name="Kellner H."/>
            <person name="Castanera R."/>
            <person name="Alfaro M."/>
            <person name="Ramirez L."/>
            <person name="Pisabarro A.G."/>
            <person name="Kuo A."/>
            <person name="Tritt A."/>
            <person name="Lipzen A."/>
            <person name="He G."/>
            <person name="Yan M."/>
            <person name="Ng V."/>
            <person name="Cullen D."/>
            <person name="Martin F."/>
            <person name="Rosso M.-N."/>
            <person name="Henrissat B."/>
            <person name="Hibbett D."/>
            <person name="Martinez A.T."/>
            <person name="Grigoriev I.V."/>
        </authorList>
    </citation>
    <scope>NUCLEOTIDE SEQUENCE</scope>
    <source>
        <strain evidence="2">CBS 247.69</strain>
    </source>
</reference>
<evidence type="ECO:0000313" key="2">
    <source>
        <dbReference type="EMBL" id="KAF9462436.1"/>
    </source>
</evidence>
<feature type="transmembrane region" description="Helical" evidence="1">
    <location>
        <begin position="7"/>
        <end position="28"/>
    </location>
</feature>
<evidence type="ECO:0000256" key="1">
    <source>
        <dbReference type="SAM" id="Phobius"/>
    </source>
</evidence>
<dbReference type="EMBL" id="MU150272">
    <property type="protein sequence ID" value="KAF9462436.1"/>
    <property type="molecule type" value="Genomic_DNA"/>
</dbReference>
<dbReference type="Proteomes" id="UP000807353">
    <property type="component" value="Unassembled WGS sequence"/>
</dbReference>
<name>A0A9P5Y6Y8_9AGAR</name>